<organism evidence="1 2">
    <name type="scientific">Janthinobacterium agaricidamnosum</name>
    <dbReference type="NCBI Taxonomy" id="55508"/>
    <lineage>
        <taxon>Bacteria</taxon>
        <taxon>Pseudomonadati</taxon>
        <taxon>Pseudomonadota</taxon>
        <taxon>Betaproteobacteria</taxon>
        <taxon>Burkholderiales</taxon>
        <taxon>Oxalobacteraceae</taxon>
        <taxon>Janthinobacterium</taxon>
    </lineage>
</organism>
<protein>
    <submittedName>
        <fullName evidence="1">DUF1579 domain-containing protein</fullName>
    </submittedName>
</protein>
<dbReference type="AlphaFoldDB" id="A0A3G2E8S9"/>
<sequence>MALETLASAPNDFDFVIGDWAVIHKRLKQRLADCHEWVEFDGAMSTQKILGGFGNLEDNVLHFPEGEFRAIALRSYDQSTKKWSIWWLDGRFPGQIDVPVVGEFKDGVGTFFAKDTFANLPITVRFLWSQVGPDELRWEQAFSTDDCNTWETNWTMSFHRRLSI</sequence>
<keyword evidence="2" id="KW-1185">Reference proteome</keyword>
<reference evidence="1 2" key="1">
    <citation type="submission" date="2018-10" db="EMBL/GenBank/DDBJ databases">
        <title>Effects of UV and annual dynamics of microbial communities in freshwater RAS systems.</title>
        <authorList>
            <person name="Bekkelund A.K."/>
            <person name="Hansen B.R."/>
            <person name="Stokken H."/>
            <person name="Eriksen B.F."/>
            <person name="Kashulin N.A."/>
        </authorList>
    </citation>
    <scope>NUCLEOTIDE SEQUENCE [LARGE SCALE GENOMIC DNA]</scope>
    <source>
        <strain evidence="1 2">BHSEK</strain>
    </source>
</reference>
<evidence type="ECO:0000313" key="2">
    <source>
        <dbReference type="Proteomes" id="UP000279594"/>
    </source>
</evidence>
<name>A0A3G2E8S9_9BURK</name>
<dbReference type="Proteomes" id="UP000279594">
    <property type="component" value="Chromosome"/>
</dbReference>
<dbReference type="RefSeq" id="WP_121669353.1">
    <property type="nucleotide sequence ID" value="NZ_CP033019.1"/>
</dbReference>
<proteinExistence type="predicted"/>
<dbReference type="EMBL" id="CP033019">
    <property type="protein sequence ID" value="AYM76403.1"/>
    <property type="molecule type" value="Genomic_DNA"/>
</dbReference>
<gene>
    <name evidence="1" type="ORF">D9M09_11855</name>
</gene>
<evidence type="ECO:0000313" key="1">
    <source>
        <dbReference type="EMBL" id="AYM76403.1"/>
    </source>
</evidence>
<accession>A0A3G2E8S9</accession>